<evidence type="ECO:0008006" key="3">
    <source>
        <dbReference type="Google" id="ProtNLM"/>
    </source>
</evidence>
<dbReference type="RefSeq" id="WP_208178859.1">
    <property type="nucleotide sequence ID" value="NZ_JAGETZ010000027.1"/>
</dbReference>
<dbReference type="EMBL" id="JAGETZ010000027">
    <property type="protein sequence ID" value="MBO2013123.1"/>
    <property type="molecule type" value="Genomic_DNA"/>
</dbReference>
<protein>
    <recommendedName>
        <fullName evidence="3">Tetratricopeptide repeat protein</fullName>
    </recommendedName>
</protein>
<evidence type="ECO:0000313" key="2">
    <source>
        <dbReference type="Proteomes" id="UP000664369"/>
    </source>
</evidence>
<comment type="caution">
    <text evidence="1">The sequence shown here is derived from an EMBL/GenBank/DDBJ whole genome shotgun (WGS) entry which is preliminary data.</text>
</comment>
<gene>
    <name evidence="1" type="ORF">J4E00_28960</name>
</gene>
<proteinExistence type="predicted"/>
<dbReference type="Proteomes" id="UP000664369">
    <property type="component" value="Unassembled WGS sequence"/>
</dbReference>
<sequence>MNNQEHAWQAKLSELVESYDLKGLIEFSQQVPTGVADEWRRDVMESGFMTFYSYLSYDQMCGKLGDWGLEMLDDLIEAAEDFQGAPLRELRAQVLSYRLDEVEATDVDQAKQFALRAIHELDFEIPANRDALVFRARLYHQLAQLDVCQALFYWQLAIEDLRAVGDFSVWILYHRWKQPIDGMPEAQQRVCAEFNSRINEELITQPDRLWTLLDEGIRMQEYQPSDELEKQLSAWLQTALGWCSADAHPQLLRNAGLLLHKQGEIQQRADYLAKAIECFEQFILKEPAHAMEVYYMASVWEDWASLREGQGDSGADYLAKAWNIYQKHEDIVRINFSPLHHYASFLARLHCNEQLTKRPSAGQVIALAVEAEAMGNGYYSGPGMIQVRMAIRNEEAETAIYHLCRLLLRHELCISSEIEKLRHSLTNSVAPAIVNFLDQALLFMEDVSQGYFYSPAFSIEDLNNLSPTETIAAWQQRMAEIRKRRRLEE</sequence>
<name>A0ABS3QPA3_9BACT</name>
<evidence type="ECO:0000313" key="1">
    <source>
        <dbReference type="EMBL" id="MBO2013123.1"/>
    </source>
</evidence>
<keyword evidence="2" id="KW-1185">Reference proteome</keyword>
<organism evidence="1 2">
    <name type="scientific">Hymenobacter negativus</name>
    <dbReference type="NCBI Taxonomy" id="2795026"/>
    <lineage>
        <taxon>Bacteria</taxon>
        <taxon>Pseudomonadati</taxon>
        <taxon>Bacteroidota</taxon>
        <taxon>Cytophagia</taxon>
        <taxon>Cytophagales</taxon>
        <taxon>Hymenobacteraceae</taxon>
        <taxon>Hymenobacter</taxon>
    </lineage>
</organism>
<reference evidence="1 2" key="1">
    <citation type="submission" date="2021-03" db="EMBL/GenBank/DDBJ databases">
        <authorList>
            <person name="Kim M.K."/>
        </authorList>
    </citation>
    <scope>NUCLEOTIDE SEQUENCE [LARGE SCALE GENOMIC DNA]</scope>
    <source>
        <strain evidence="1 2">BT442</strain>
    </source>
</reference>
<accession>A0ABS3QPA3</accession>